<dbReference type="Proteomes" id="UP001209257">
    <property type="component" value="Unassembled WGS sequence"/>
</dbReference>
<dbReference type="PANTHER" id="PTHR35891">
    <property type="entry name" value="THIOL:DISULFIDE INTERCHANGE PROTEIN DSBA"/>
    <property type="match status" value="1"/>
</dbReference>
<feature type="domain" description="Thioredoxin" evidence="9">
    <location>
        <begin position="14"/>
        <end position="208"/>
    </location>
</feature>
<dbReference type="RefSeq" id="WP_262991745.1">
    <property type="nucleotide sequence ID" value="NZ_JAOTJC010000002.1"/>
</dbReference>
<dbReference type="CDD" id="cd03019">
    <property type="entry name" value="DsbA_DsbA"/>
    <property type="match status" value="1"/>
</dbReference>
<keyword evidence="11" id="KW-1185">Reference proteome</keyword>
<keyword evidence="6" id="KW-0676">Redox-active center</keyword>
<evidence type="ECO:0000259" key="9">
    <source>
        <dbReference type="PROSITE" id="PS51352"/>
    </source>
</evidence>
<dbReference type="PIRSF" id="PIRSF001488">
    <property type="entry name" value="Tdi_protein"/>
    <property type="match status" value="1"/>
</dbReference>
<dbReference type="EMBL" id="JAOTJC010000002">
    <property type="protein sequence ID" value="MCU7553054.1"/>
    <property type="molecule type" value="Genomic_DNA"/>
</dbReference>
<dbReference type="Gene3D" id="3.40.30.10">
    <property type="entry name" value="Glutaredoxin"/>
    <property type="match status" value="1"/>
</dbReference>
<evidence type="ECO:0000313" key="10">
    <source>
        <dbReference type="EMBL" id="MCU7553054.1"/>
    </source>
</evidence>
<keyword evidence="4 7" id="KW-0574">Periplasm</keyword>
<reference evidence="11" key="1">
    <citation type="submission" date="2023-07" db="EMBL/GenBank/DDBJ databases">
        <title>Study on multiphase classification of strain Alteromonas salexigens isolated from the Yellow Sea.</title>
        <authorList>
            <person name="Sun L."/>
        </authorList>
    </citation>
    <scope>NUCLEOTIDE SEQUENCE [LARGE SCALE GENOMIC DNA]</scope>
    <source>
        <strain evidence="11">ASW11-19</strain>
    </source>
</reference>
<dbReference type="SUPFAM" id="SSF52833">
    <property type="entry name" value="Thioredoxin-like"/>
    <property type="match status" value="1"/>
</dbReference>
<evidence type="ECO:0000256" key="1">
    <source>
        <dbReference type="ARBA" id="ARBA00004418"/>
    </source>
</evidence>
<sequence>MKKFALFILMALLLPLQACAQEQEAKWKEGTHYTVLDEPASAKPEIKEFFSYWCPHCYRFEPLVAQMKEKMGDDVKFTKVHVNFMRFTGPDVQDDATRAMMIGRAIKQEEAMNAAIFKYIHEQRATITGLDDLRNVFVVNGVEPAEFDKLANSFGVNSMLKKNNQQIDQYREYLSGVPNFIVNGKYQPTFTSDMTMDDIVDLIVWLSTQK</sequence>
<dbReference type="PROSITE" id="PS51352">
    <property type="entry name" value="THIOREDOXIN_2"/>
    <property type="match status" value="1"/>
</dbReference>
<dbReference type="InterPro" id="IPR036249">
    <property type="entry name" value="Thioredoxin-like_sf"/>
</dbReference>
<protein>
    <recommendedName>
        <fullName evidence="7">Thiol:disulfide interchange protein</fullName>
    </recommendedName>
</protein>
<comment type="caution">
    <text evidence="10">The sequence shown here is derived from an EMBL/GenBank/DDBJ whole genome shotgun (WGS) entry which is preliminary data.</text>
</comment>
<evidence type="ECO:0000256" key="2">
    <source>
        <dbReference type="ARBA" id="ARBA00005791"/>
    </source>
</evidence>
<feature type="chain" id="PRO_5045249074" description="Thiol:disulfide interchange protein" evidence="8">
    <location>
        <begin position="21"/>
        <end position="210"/>
    </location>
</feature>
<evidence type="ECO:0000256" key="5">
    <source>
        <dbReference type="ARBA" id="ARBA00023157"/>
    </source>
</evidence>
<comment type="subcellular location">
    <subcellularLocation>
        <location evidence="1 7">Periplasm</location>
    </subcellularLocation>
</comment>
<evidence type="ECO:0000256" key="7">
    <source>
        <dbReference type="PIRNR" id="PIRNR001488"/>
    </source>
</evidence>
<dbReference type="Pfam" id="PF01323">
    <property type="entry name" value="DSBA"/>
    <property type="match status" value="1"/>
</dbReference>
<dbReference type="InterPro" id="IPR023205">
    <property type="entry name" value="DsbA/DsbL"/>
</dbReference>
<gene>
    <name evidence="10" type="ORF">OCL06_00420</name>
</gene>
<comment type="similarity">
    <text evidence="2">Belongs to the thioredoxin family. DsbA subfamily.</text>
</comment>
<evidence type="ECO:0000256" key="6">
    <source>
        <dbReference type="ARBA" id="ARBA00023284"/>
    </source>
</evidence>
<organism evidence="10 11">
    <name type="scientific">Alteromonas salexigens</name>
    <dbReference type="NCBI Taxonomy" id="2982530"/>
    <lineage>
        <taxon>Bacteria</taxon>
        <taxon>Pseudomonadati</taxon>
        <taxon>Pseudomonadota</taxon>
        <taxon>Gammaproteobacteria</taxon>
        <taxon>Alteromonadales</taxon>
        <taxon>Alteromonadaceae</taxon>
        <taxon>Alteromonas/Salinimonas group</taxon>
        <taxon>Alteromonas</taxon>
    </lineage>
</organism>
<dbReference type="PANTHER" id="PTHR35891:SF2">
    <property type="entry name" value="THIOL:DISULFIDE INTERCHANGE PROTEIN DSBA"/>
    <property type="match status" value="1"/>
</dbReference>
<keyword evidence="3 8" id="KW-0732">Signal</keyword>
<dbReference type="InterPro" id="IPR050824">
    <property type="entry name" value="Thiol_disulfide_DsbA"/>
</dbReference>
<accession>A0ABT2VJ37</accession>
<feature type="signal peptide" evidence="8">
    <location>
        <begin position="1"/>
        <end position="20"/>
    </location>
</feature>
<proteinExistence type="inferred from homology"/>
<evidence type="ECO:0000256" key="3">
    <source>
        <dbReference type="ARBA" id="ARBA00022729"/>
    </source>
</evidence>
<keyword evidence="5 7" id="KW-1015">Disulfide bond</keyword>
<name>A0ABT2VJ37_9ALTE</name>
<evidence type="ECO:0000256" key="4">
    <source>
        <dbReference type="ARBA" id="ARBA00022764"/>
    </source>
</evidence>
<evidence type="ECO:0000313" key="11">
    <source>
        <dbReference type="Proteomes" id="UP001209257"/>
    </source>
</evidence>
<dbReference type="InterPro" id="IPR013766">
    <property type="entry name" value="Thioredoxin_domain"/>
</dbReference>
<dbReference type="InterPro" id="IPR001853">
    <property type="entry name" value="DSBA-like_thioredoxin_dom"/>
</dbReference>
<evidence type="ECO:0000256" key="8">
    <source>
        <dbReference type="SAM" id="SignalP"/>
    </source>
</evidence>